<evidence type="ECO:0000313" key="2">
    <source>
        <dbReference type="Proteomes" id="UP001154282"/>
    </source>
</evidence>
<reference evidence="1" key="1">
    <citation type="submission" date="2022-08" db="EMBL/GenBank/DDBJ databases">
        <authorList>
            <person name="Gutierrez-Valencia J."/>
        </authorList>
    </citation>
    <scope>NUCLEOTIDE SEQUENCE</scope>
</reference>
<organism evidence="1 2">
    <name type="scientific">Linum tenue</name>
    <dbReference type="NCBI Taxonomy" id="586396"/>
    <lineage>
        <taxon>Eukaryota</taxon>
        <taxon>Viridiplantae</taxon>
        <taxon>Streptophyta</taxon>
        <taxon>Embryophyta</taxon>
        <taxon>Tracheophyta</taxon>
        <taxon>Spermatophyta</taxon>
        <taxon>Magnoliopsida</taxon>
        <taxon>eudicotyledons</taxon>
        <taxon>Gunneridae</taxon>
        <taxon>Pentapetalae</taxon>
        <taxon>rosids</taxon>
        <taxon>fabids</taxon>
        <taxon>Malpighiales</taxon>
        <taxon>Linaceae</taxon>
        <taxon>Linum</taxon>
    </lineage>
</organism>
<comment type="caution">
    <text evidence="1">The sequence shown here is derived from an EMBL/GenBank/DDBJ whole genome shotgun (WGS) entry which is preliminary data.</text>
</comment>
<evidence type="ECO:0000313" key="1">
    <source>
        <dbReference type="EMBL" id="CAI0404455.1"/>
    </source>
</evidence>
<keyword evidence="2" id="KW-1185">Reference proteome</keyword>
<dbReference type="EMBL" id="CAMGYJ010000004">
    <property type="protein sequence ID" value="CAI0404455.1"/>
    <property type="molecule type" value="Genomic_DNA"/>
</dbReference>
<feature type="non-terminal residue" evidence="1">
    <location>
        <position position="1"/>
    </location>
</feature>
<name>A0AAV0J4Y7_9ROSI</name>
<proteinExistence type="predicted"/>
<gene>
    <name evidence="1" type="ORF">LITE_LOCUS12474</name>
</gene>
<sequence length="61" mass="7198">RVQWKKKENQSHTVWCNVLSPFHHNKASSSKWGIESDEIRTLSQLQSHHQALRSIWTSTQD</sequence>
<protein>
    <submittedName>
        <fullName evidence="1">Uncharacterized protein</fullName>
    </submittedName>
</protein>
<dbReference type="Proteomes" id="UP001154282">
    <property type="component" value="Unassembled WGS sequence"/>
</dbReference>
<accession>A0AAV0J4Y7</accession>
<dbReference type="AlphaFoldDB" id="A0AAV0J4Y7"/>